<dbReference type="Proteomes" id="UP000319204">
    <property type="component" value="Unassembled WGS sequence"/>
</dbReference>
<protein>
    <submittedName>
        <fullName evidence="1">Uncharacterized protein</fullName>
    </submittedName>
</protein>
<reference evidence="1" key="1">
    <citation type="submission" date="2019-10" db="EMBL/GenBank/DDBJ databases">
        <title>Muricauda hadale sp. nov., a piezophilic bacterium isolated from hadopelagic water of the Mariana Trench.</title>
        <authorList>
            <person name="Wei Y."/>
        </authorList>
    </citation>
    <scope>NUCLEOTIDE SEQUENCE [LARGE SCALE GENOMIC DNA]</scope>
    <source>
        <strain evidence="1">MT-229</strain>
    </source>
</reference>
<dbReference type="RefSeq" id="WP_151890395.1">
    <property type="nucleotide sequence ID" value="NZ_VNIK02000005.1"/>
</dbReference>
<keyword evidence="2" id="KW-1185">Reference proteome</keyword>
<evidence type="ECO:0000313" key="1">
    <source>
        <dbReference type="EMBL" id="KAB5488901.1"/>
    </source>
</evidence>
<accession>A0A5N5IPE7</accession>
<dbReference type="EMBL" id="VNIK02000005">
    <property type="protein sequence ID" value="KAB5488901.1"/>
    <property type="molecule type" value="Genomic_DNA"/>
</dbReference>
<dbReference type="AlphaFoldDB" id="A0A5N5IPE7"/>
<proteinExistence type="predicted"/>
<sequence>MKSFLFPLALTASLLFGCSNEDDGPKCESCTSAAGNTFRICESSNGNYKLTGGDISVTITKEEMENATPKQFVQGACDADLPL</sequence>
<evidence type="ECO:0000313" key="2">
    <source>
        <dbReference type="Proteomes" id="UP000319204"/>
    </source>
</evidence>
<name>A0A5N5IPE7_9FLAO</name>
<gene>
    <name evidence="1" type="ORF">FOT42_009830</name>
</gene>
<organism evidence="1 2">
    <name type="scientific">Flagellimonas hadalis</name>
    <dbReference type="NCBI Taxonomy" id="2597517"/>
    <lineage>
        <taxon>Bacteria</taxon>
        <taxon>Pseudomonadati</taxon>
        <taxon>Bacteroidota</taxon>
        <taxon>Flavobacteriia</taxon>
        <taxon>Flavobacteriales</taxon>
        <taxon>Flavobacteriaceae</taxon>
        <taxon>Flagellimonas</taxon>
    </lineage>
</organism>
<dbReference type="OrthoDB" id="1190112at2"/>
<dbReference type="PROSITE" id="PS51257">
    <property type="entry name" value="PROKAR_LIPOPROTEIN"/>
    <property type="match status" value="1"/>
</dbReference>
<comment type="caution">
    <text evidence="1">The sequence shown here is derived from an EMBL/GenBank/DDBJ whole genome shotgun (WGS) entry which is preliminary data.</text>
</comment>